<dbReference type="EMBL" id="CAJOBF010000697">
    <property type="protein sequence ID" value="CAF3855907.1"/>
    <property type="molecule type" value="Genomic_DNA"/>
</dbReference>
<dbReference type="Proteomes" id="UP000663866">
    <property type="component" value="Unassembled WGS sequence"/>
</dbReference>
<evidence type="ECO:0008006" key="5">
    <source>
        <dbReference type="Google" id="ProtNLM"/>
    </source>
</evidence>
<dbReference type="PANTHER" id="PTHR46068:SF1">
    <property type="entry name" value="TRANSPOSASE IS30-LIKE HTH DOMAIN-CONTAINING PROTEIN"/>
    <property type="match status" value="1"/>
</dbReference>
<gene>
    <name evidence="3" type="ORF">GIL414_LOCUS59581</name>
    <name evidence="2" type="ORF">OVN521_LOCUS34239</name>
    <name evidence="1" type="ORF">UXM345_LOCUS8098</name>
</gene>
<keyword evidence="4" id="KW-1185">Reference proteome</keyword>
<evidence type="ECO:0000313" key="1">
    <source>
        <dbReference type="EMBL" id="CAF3855907.1"/>
    </source>
</evidence>
<dbReference type="PANTHER" id="PTHR46068">
    <property type="entry name" value="PROTEIN CBG27172"/>
    <property type="match status" value="1"/>
</dbReference>
<evidence type="ECO:0000313" key="3">
    <source>
        <dbReference type="EMBL" id="CAF5043925.1"/>
    </source>
</evidence>
<dbReference type="GO" id="GO:0003676">
    <property type="term" value="F:nucleic acid binding"/>
    <property type="evidence" value="ECO:0007669"/>
    <property type="project" value="InterPro"/>
</dbReference>
<dbReference type="EMBL" id="CAJOBJ010225974">
    <property type="protein sequence ID" value="CAF5043925.1"/>
    <property type="molecule type" value="Genomic_DNA"/>
</dbReference>
<dbReference type="EMBL" id="CAJOBG010039761">
    <property type="protein sequence ID" value="CAF4390125.1"/>
    <property type="molecule type" value="Genomic_DNA"/>
</dbReference>
<accession>A0A820NKZ6</accession>
<comment type="caution">
    <text evidence="2">The sequence shown here is derived from an EMBL/GenBank/DDBJ whole genome shotgun (WGS) entry which is preliminary data.</text>
</comment>
<name>A0A820NKZ6_9BILA</name>
<sequence>MIRRTGSIELLGTHGGSRIIRTKENILKVKNSLRRKKRVSARKLSMELGISATSVRRILKIDLGLKPYKKVVEPSLSDDQKLKQKKFANCVRNNFRKEETMRILFLDENFFDIDGVYNCQNDRVWAVNRADADEKGGIQQRRKFPQKVMMWLGACSDGVTPLVILDDRTVDHDCYIKKSTSHGAMPHQHHLTQKWCQENFPSFIDKDNWPPNIPDLYPLDYSIWDEFAKVIDWNKVKPKATLIQQLKSSVKKIRESVVVESCSSWINRLYCMSQNDGNYLH</sequence>
<proteinExistence type="predicted"/>
<evidence type="ECO:0000313" key="2">
    <source>
        <dbReference type="EMBL" id="CAF4390125.1"/>
    </source>
</evidence>
<dbReference type="InterPro" id="IPR036397">
    <property type="entry name" value="RNaseH_sf"/>
</dbReference>
<dbReference type="AlphaFoldDB" id="A0A820NKZ6"/>
<protein>
    <recommendedName>
        <fullName evidence="5">Transposase</fullName>
    </recommendedName>
</protein>
<dbReference type="Gene3D" id="3.30.420.10">
    <property type="entry name" value="Ribonuclease H-like superfamily/Ribonuclease H"/>
    <property type="match status" value="1"/>
</dbReference>
<reference evidence="2" key="1">
    <citation type="submission" date="2021-02" db="EMBL/GenBank/DDBJ databases">
        <authorList>
            <person name="Nowell W R."/>
        </authorList>
    </citation>
    <scope>NUCLEOTIDE SEQUENCE</scope>
</reference>
<dbReference type="Proteomes" id="UP000663842">
    <property type="component" value="Unassembled WGS sequence"/>
</dbReference>
<evidence type="ECO:0000313" key="4">
    <source>
        <dbReference type="Proteomes" id="UP000663866"/>
    </source>
</evidence>
<dbReference type="Proteomes" id="UP000681720">
    <property type="component" value="Unassembled WGS sequence"/>
</dbReference>
<organism evidence="2 4">
    <name type="scientific">Rotaria magnacalcarata</name>
    <dbReference type="NCBI Taxonomy" id="392030"/>
    <lineage>
        <taxon>Eukaryota</taxon>
        <taxon>Metazoa</taxon>
        <taxon>Spiralia</taxon>
        <taxon>Gnathifera</taxon>
        <taxon>Rotifera</taxon>
        <taxon>Eurotatoria</taxon>
        <taxon>Bdelloidea</taxon>
        <taxon>Philodinida</taxon>
        <taxon>Philodinidae</taxon>
        <taxon>Rotaria</taxon>
    </lineage>
</organism>